<dbReference type="InParanoid" id="A0A139WNM6"/>
<dbReference type="EMBL" id="KQ971309">
    <property type="protein sequence ID" value="KYB29524.1"/>
    <property type="molecule type" value="Genomic_DNA"/>
</dbReference>
<proteinExistence type="predicted"/>
<organism evidence="1 2">
    <name type="scientific">Tribolium castaneum</name>
    <name type="common">Red flour beetle</name>
    <dbReference type="NCBI Taxonomy" id="7070"/>
    <lineage>
        <taxon>Eukaryota</taxon>
        <taxon>Metazoa</taxon>
        <taxon>Ecdysozoa</taxon>
        <taxon>Arthropoda</taxon>
        <taxon>Hexapoda</taxon>
        <taxon>Insecta</taxon>
        <taxon>Pterygota</taxon>
        <taxon>Neoptera</taxon>
        <taxon>Endopterygota</taxon>
        <taxon>Coleoptera</taxon>
        <taxon>Polyphaga</taxon>
        <taxon>Cucujiformia</taxon>
        <taxon>Tenebrionidae</taxon>
        <taxon>Tenebrionidae incertae sedis</taxon>
        <taxon>Tribolium</taxon>
    </lineage>
</organism>
<protein>
    <submittedName>
        <fullName evidence="1">Uncharacterized protein</fullName>
    </submittedName>
</protein>
<feature type="non-terminal residue" evidence="1">
    <location>
        <position position="1"/>
    </location>
</feature>
<evidence type="ECO:0000313" key="2">
    <source>
        <dbReference type="Proteomes" id="UP000007266"/>
    </source>
</evidence>
<accession>A0A139WNM6</accession>
<reference evidence="1 2" key="2">
    <citation type="journal article" date="2010" name="Nucleic Acids Res.">
        <title>BeetleBase in 2010: revisions to provide comprehensive genomic information for Tribolium castaneum.</title>
        <authorList>
            <person name="Kim H.S."/>
            <person name="Murphy T."/>
            <person name="Xia J."/>
            <person name="Caragea D."/>
            <person name="Park Y."/>
            <person name="Beeman R.W."/>
            <person name="Lorenzen M.D."/>
            <person name="Butcher S."/>
            <person name="Manak J.R."/>
            <person name="Brown S.J."/>
        </authorList>
    </citation>
    <scope>GENOME REANNOTATION</scope>
    <source>
        <strain evidence="1 2">Georgia GA2</strain>
    </source>
</reference>
<dbReference type="AlphaFoldDB" id="A0A139WNM6"/>
<evidence type="ECO:0000313" key="1">
    <source>
        <dbReference type="EMBL" id="KYB29524.1"/>
    </source>
</evidence>
<name>A0A139WNM6_TRICA</name>
<keyword evidence="2" id="KW-1185">Reference proteome</keyword>
<gene>
    <name evidence="1" type="primary">AUGUSTUS-3.0.2_34539</name>
    <name evidence="1" type="ORF">TcasGA2_TC034539</name>
</gene>
<dbReference type="Proteomes" id="UP000007266">
    <property type="component" value="Linkage group 2"/>
</dbReference>
<sequence length="145" mass="16985">NYKNFSHYACRRSTEYLLPLFQHLQCFFIVTSPPRTQVGHLGPHLWSPFHKFSLWTPHVSFSFFSQQHLLRHSSWSLYHGILLGHLGPQQHNLCHSSWSPYHGILLQAKRMNCPRRIRIFDTARLPHVSVPSSTVKKQALPKLDH</sequence>
<reference evidence="1 2" key="1">
    <citation type="journal article" date="2008" name="Nature">
        <title>The genome of the model beetle and pest Tribolium castaneum.</title>
        <authorList>
            <consortium name="Tribolium Genome Sequencing Consortium"/>
            <person name="Richards S."/>
            <person name="Gibbs R.A."/>
            <person name="Weinstock G.M."/>
            <person name="Brown S.J."/>
            <person name="Denell R."/>
            <person name="Beeman R.W."/>
            <person name="Gibbs R."/>
            <person name="Beeman R.W."/>
            <person name="Brown S.J."/>
            <person name="Bucher G."/>
            <person name="Friedrich M."/>
            <person name="Grimmelikhuijzen C.J."/>
            <person name="Klingler M."/>
            <person name="Lorenzen M."/>
            <person name="Richards S."/>
            <person name="Roth S."/>
            <person name="Schroder R."/>
            <person name="Tautz D."/>
            <person name="Zdobnov E.M."/>
            <person name="Muzny D."/>
            <person name="Gibbs R.A."/>
            <person name="Weinstock G.M."/>
            <person name="Attaway T."/>
            <person name="Bell S."/>
            <person name="Buhay C.J."/>
            <person name="Chandrabose M.N."/>
            <person name="Chavez D."/>
            <person name="Clerk-Blankenburg K.P."/>
            <person name="Cree A."/>
            <person name="Dao M."/>
            <person name="Davis C."/>
            <person name="Chacko J."/>
            <person name="Dinh H."/>
            <person name="Dugan-Rocha S."/>
            <person name="Fowler G."/>
            <person name="Garner T.T."/>
            <person name="Garnes J."/>
            <person name="Gnirke A."/>
            <person name="Hawes A."/>
            <person name="Hernandez J."/>
            <person name="Hines S."/>
            <person name="Holder M."/>
            <person name="Hume J."/>
            <person name="Jhangiani S.N."/>
            <person name="Joshi V."/>
            <person name="Khan Z.M."/>
            <person name="Jackson L."/>
            <person name="Kovar C."/>
            <person name="Kowis A."/>
            <person name="Lee S."/>
            <person name="Lewis L.R."/>
            <person name="Margolis J."/>
            <person name="Morgan M."/>
            <person name="Nazareth L.V."/>
            <person name="Nguyen N."/>
            <person name="Okwuonu G."/>
            <person name="Parker D."/>
            <person name="Richards S."/>
            <person name="Ruiz S.J."/>
            <person name="Santibanez J."/>
            <person name="Savard J."/>
            <person name="Scherer S.E."/>
            <person name="Schneider B."/>
            <person name="Sodergren E."/>
            <person name="Tautz D."/>
            <person name="Vattahil S."/>
            <person name="Villasana D."/>
            <person name="White C.S."/>
            <person name="Wright R."/>
            <person name="Park Y."/>
            <person name="Beeman R.W."/>
            <person name="Lord J."/>
            <person name="Oppert B."/>
            <person name="Lorenzen M."/>
            <person name="Brown S."/>
            <person name="Wang L."/>
            <person name="Savard J."/>
            <person name="Tautz D."/>
            <person name="Richards S."/>
            <person name="Weinstock G."/>
            <person name="Gibbs R.A."/>
            <person name="Liu Y."/>
            <person name="Worley K."/>
            <person name="Weinstock G."/>
            <person name="Elsik C.G."/>
            <person name="Reese J.T."/>
            <person name="Elhaik E."/>
            <person name="Landan G."/>
            <person name="Graur D."/>
            <person name="Arensburger P."/>
            <person name="Atkinson P."/>
            <person name="Beeman R.W."/>
            <person name="Beidler J."/>
            <person name="Brown S.J."/>
            <person name="Demuth J.P."/>
            <person name="Drury D.W."/>
            <person name="Du Y.Z."/>
            <person name="Fujiwara H."/>
            <person name="Lorenzen M."/>
            <person name="Maselli V."/>
            <person name="Osanai M."/>
            <person name="Park Y."/>
            <person name="Robertson H.M."/>
            <person name="Tu Z."/>
            <person name="Wang J.J."/>
            <person name="Wang S."/>
            <person name="Richards S."/>
            <person name="Song H."/>
            <person name="Zhang L."/>
            <person name="Sodergren E."/>
            <person name="Werner D."/>
            <person name="Stanke M."/>
            <person name="Morgenstern B."/>
            <person name="Solovyev V."/>
            <person name="Kosarev P."/>
            <person name="Brown G."/>
            <person name="Chen H.C."/>
            <person name="Ermolaeva O."/>
            <person name="Hlavina W."/>
            <person name="Kapustin Y."/>
            <person name="Kiryutin B."/>
            <person name="Kitts P."/>
            <person name="Maglott D."/>
            <person name="Pruitt K."/>
            <person name="Sapojnikov V."/>
            <person name="Souvorov A."/>
            <person name="Mackey A.J."/>
            <person name="Waterhouse R.M."/>
            <person name="Wyder S."/>
            <person name="Zdobnov E.M."/>
            <person name="Zdobnov E.M."/>
            <person name="Wyder S."/>
            <person name="Kriventseva E.V."/>
            <person name="Kadowaki T."/>
            <person name="Bork P."/>
            <person name="Aranda M."/>
            <person name="Bao R."/>
            <person name="Beermann A."/>
            <person name="Berns N."/>
            <person name="Bolognesi R."/>
            <person name="Bonneton F."/>
            <person name="Bopp D."/>
            <person name="Brown S.J."/>
            <person name="Bucher G."/>
            <person name="Butts T."/>
            <person name="Chaumot A."/>
            <person name="Denell R.E."/>
            <person name="Ferrier D.E."/>
            <person name="Friedrich M."/>
            <person name="Gordon C.M."/>
            <person name="Jindra M."/>
            <person name="Klingler M."/>
            <person name="Lan Q."/>
            <person name="Lattorff H.M."/>
            <person name="Laudet V."/>
            <person name="von Levetsow C."/>
            <person name="Liu Z."/>
            <person name="Lutz R."/>
            <person name="Lynch J.A."/>
            <person name="da Fonseca R.N."/>
            <person name="Posnien N."/>
            <person name="Reuter R."/>
            <person name="Roth S."/>
            <person name="Savard J."/>
            <person name="Schinko J.B."/>
            <person name="Schmitt C."/>
            <person name="Schoppmeier M."/>
            <person name="Schroder R."/>
            <person name="Shippy T.D."/>
            <person name="Simonnet F."/>
            <person name="Marques-Souza H."/>
            <person name="Tautz D."/>
            <person name="Tomoyasu Y."/>
            <person name="Trauner J."/>
            <person name="Van der Zee M."/>
            <person name="Vervoort M."/>
            <person name="Wittkopp N."/>
            <person name="Wimmer E.A."/>
            <person name="Yang X."/>
            <person name="Jones A.K."/>
            <person name="Sattelle D.B."/>
            <person name="Ebert P.R."/>
            <person name="Nelson D."/>
            <person name="Scott J.G."/>
            <person name="Beeman R.W."/>
            <person name="Muthukrishnan S."/>
            <person name="Kramer K.J."/>
            <person name="Arakane Y."/>
            <person name="Beeman R.W."/>
            <person name="Zhu Q."/>
            <person name="Hogenkamp D."/>
            <person name="Dixit R."/>
            <person name="Oppert B."/>
            <person name="Jiang H."/>
            <person name="Zou Z."/>
            <person name="Marshall J."/>
            <person name="Elpidina E."/>
            <person name="Vinokurov K."/>
            <person name="Oppert C."/>
            <person name="Zou Z."/>
            <person name="Evans J."/>
            <person name="Lu Z."/>
            <person name="Zhao P."/>
            <person name="Sumathipala N."/>
            <person name="Altincicek B."/>
            <person name="Vilcinskas A."/>
            <person name="Williams M."/>
            <person name="Hultmark D."/>
            <person name="Hetru C."/>
            <person name="Jiang H."/>
            <person name="Grimmelikhuijzen C.J."/>
            <person name="Hauser F."/>
            <person name="Cazzamali G."/>
            <person name="Williamson M."/>
            <person name="Park Y."/>
            <person name="Li B."/>
            <person name="Tanaka Y."/>
            <person name="Predel R."/>
            <person name="Neupert S."/>
            <person name="Schachtner J."/>
            <person name="Verleyen P."/>
            <person name="Raible F."/>
            <person name="Bork P."/>
            <person name="Friedrich M."/>
            <person name="Walden K.K."/>
            <person name="Robertson H.M."/>
            <person name="Angeli S."/>
            <person name="Foret S."/>
            <person name="Bucher G."/>
            <person name="Schuetz S."/>
            <person name="Maleszka R."/>
            <person name="Wimmer E.A."/>
            <person name="Beeman R.W."/>
            <person name="Lorenzen M."/>
            <person name="Tomoyasu Y."/>
            <person name="Miller S.C."/>
            <person name="Grossmann D."/>
            <person name="Bucher G."/>
        </authorList>
    </citation>
    <scope>NUCLEOTIDE SEQUENCE [LARGE SCALE GENOMIC DNA]</scope>
    <source>
        <strain evidence="1 2">Georgia GA2</strain>
    </source>
</reference>